<evidence type="ECO:0000256" key="3">
    <source>
        <dbReference type="ARBA" id="ARBA00022801"/>
    </source>
</evidence>
<gene>
    <name evidence="7" type="primary">arsA</name>
    <name evidence="7" type="ORF">CCY01nite_38300</name>
</gene>
<dbReference type="AlphaFoldDB" id="A0A512RPF2"/>
<comment type="caution">
    <text evidence="7">The sequence shown here is derived from an EMBL/GenBank/DDBJ whole genome shotgun (WGS) entry which is preliminary data.</text>
</comment>
<dbReference type="InterPro" id="IPR024607">
    <property type="entry name" value="Sulfatase_CS"/>
</dbReference>
<dbReference type="PANTHER" id="PTHR42693">
    <property type="entry name" value="ARYLSULFATASE FAMILY MEMBER"/>
    <property type="match status" value="1"/>
</dbReference>
<dbReference type="InterPro" id="IPR000917">
    <property type="entry name" value="Sulfatase_N"/>
</dbReference>
<protein>
    <submittedName>
        <fullName evidence="7">Arylsulfatase</fullName>
    </submittedName>
</protein>
<evidence type="ECO:0000313" key="8">
    <source>
        <dbReference type="Proteomes" id="UP000321436"/>
    </source>
</evidence>
<dbReference type="SUPFAM" id="SSF53649">
    <property type="entry name" value="Alkaline phosphatase-like"/>
    <property type="match status" value="1"/>
</dbReference>
<evidence type="ECO:0000313" key="7">
    <source>
        <dbReference type="EMBL" id="GEP97570.1"/>
    </source>
</evidence>
<keyword evidence="2" id="KW-0479">Metal-binding</keyword>
<sequence>MNRRTLYFLLCACFFSIADAHAQKRKKPNVIFILTDDMGYGDLGCYGHPLIKTPHLDKMARDGFRSGAFMDPSPACTPTRASLLTGRYADKVKLGRVVGPGSKNGLADSIFSLGKMFRANGYQTMIIGKWHLGDQPGTRPLSHGFDHFFGMLYSHDFQDPFVQTDTVLAVFRDHERVIEKPDHSKLMQLYTDSAIAYIRRAGRQDAPFFLYLPFPMPHAPVAAGAAWKGHSAAGVYGDVIEEIDDCVGRILQQLDKNTIVLFSSDNGPWNNMPDRMFGRDIVKPWDHGSTGPFRGGKANTYEGGHRVPFLAWWPGHIPAGSFSNVPCIMNDMLPTLATATGYTPPLPGNINGISMWNHITGKQPSMPERVLYYLNAGGLLEAVRHGDWKLRIAKAAPSETELFNLSNDPSEKHNVAKRYPDKVKELQLLLKEYASL</sequence>
<accession>A0A512RPF2</accession>
<dbReference type="Gene3D" id="3.40.720.10">
    <property type="entry name" value="Alkaline Phosphatase, subunit A"/>
    <property type="match status" value="1"/>
</dbReference>
<dbReference type="GO" id="GO:0046872">
    <property type="term" value="F:metal ion binding"/>
    <property type="evidence" value="ECO:0007669"/>
    <property type="project" value="UniProtKB-KW"/>
</dbReference>
<dbReference type="InterPro" id="IPR017850">
    <property type="entry name" value="Alkaline_phosphatase_core_sf"/>
</dbReference>
<dbReference type="Proteomes" id="UP000321436">
    <property type="component" value="Unassembled WGS sequence"/>
</dbReference>
<dbReference type="RefSeq" id="WP_146865285.1">
    <property type="nucleotide sequence ID" value="NZ_BKAU01000005.1"/>
</dbReference>
<comment type="similarity">
    <text evidence="1">Belongs to the sulfatase family.</text>
</comment>
<keyword evidence="8" id="KW-1185">Reference proteome</keyword>
<feature type="signal peptide" evidence="5">
    <location>
        <begin position="1"/>
        <end position="22"/>
    </location>
</feature>
<evidence type="ECO:0000256" key="5">
    <source>
        <dbReference type="SAM" id="SignalP"/>
    </source>
</evidence>
<keyword evidence="4" id="KW-0106">Calcium</keyword>
<evidence type="ECO:0000256" key="1">
    <source>
        <dbReference type="ARBA" id="ARBA00008779"/>
    </source>
</evidence>
<organism evidence="7 8">
    <name type="scientific">Chitinophaga cymbidii</name>
    <dbReference type="NCBI Taxonomy" id="1096750"/>
    <lineage>
        <taxon>Bacteria</taxon>
        <taxon>Pseudomonadati</taxon>
        <taxon>Bacteroidota</taxon>
        <taxon>Chitinophagia</taxon>
        <taxon>Chitinophagales</taxon>
        <taxon>Chitinophagaceae</taxon>
        <taxon>Chitinophaga</taxon>
    </lineage>
</organism>
<keyword evidence="3" id="KW-0378">Hydrolase</keyword>
<feature type="domain" description="Sulfatase N-terminal" evidence="6">
    <location>
        <begin position="28"/>
        <end position="342"/>
    </location>
</feature>
<dbReference type="OrthoDB" id="9764377at2"/>
<dbReference type="PROSITE" id="PS00149">
    <property type="entry name" value="SULFATASE_2"/>
    <property type="match status" value="1"/>
</dbReference>
<keyword evidence="5" id="KW-0732">Signal</keyword>
<feature type="chain" id="PRO_5021770580" evidence="5">
    <location>
        <begin position="23"/>
        <end position="436"/>
    </location>
</feature>
<name>A0A512RPF2_9BACT</name>
<reference evidence="7 8" key="1">
    <citation type="submission" date="2019-07" db="EMBL/GenBank/DDBJ databases">
        <title>Whole genome shotgun sequence of Chitinophaga cymbidii NBRC 109752.</title>
        <authorList>
            <person name="Hosoyama A."/>
            <person name="Uohara A."/>
            <person name="Ohji S."/>
            <person name="Ichikawa N."/>
        </authorList>
    </citation>
    <scope>NUCLEOTIDE SEQUENCE [LARGE SCALE GENOMIC DNA]</scope>
    <source>
        <strain evidence="7 8">NBRC 109752</strain>
    </source>
</reference>
<dbReference type="GO" id="GO:0004065">
    <property type="term" value="F:arylsulfatase activity"/>
    <property type="evidence" value="ECO:0007669"/>
    <property type="project" value="TreeGrafter"/>
</dbReference>
<dbReference type="PANTHER" id="PTHR42693:SF53">
    <property type="entry name" value="ENDO-4-O-SULFATASE"/>
    <property type="match status" value="1"/>
</dbReference>
<dbReference type="InterPro" id="IPR050738">
    <property type="entry name" value="Sulfatase"/>
</dbReference>
<evidence type="ECO:0000256" key="4">
    <source>
        <dbReference type="ARBA" id="ARBA00022837"/>
    </source>
</evidence>
<proteinExistence type="inferred from homology"/>
<evidence type="ECO:0000259" key="6">
    <source>
        <dbReference type="Pfam" id="PF00884"/>
    </source>
</evidence>
<dbReference type="Gene3D" id="3.30.1120.10">
    <property type="match status" value="1"/>
</dbReference>
<dbReference type="EMBL" id="BKAU01000005">
    <property type="protein sequence ID" value="GEP97570.1"/>
    <property type="molecule type" value="Genomic_DNA"/>
</dbReference>
<dbReference type="Pfam" id="PF00884">
    <property type="entry name" value="Sulfatase"/>
    <property type="match status" value="1"/>
</dbReference>
<evidence type="ECO:0000256" key="2">
    <source>
        <dbReference type="ARBA" id="ARBA00022723"/>
    </source>
</evidence>